<organism evidence="2 3">
    <name type="scientific">Undibacterium rugosum</name>
    <dbReference type="NCBI Taxonomy" id="2762291"/>
    <lineage>
        <taxon>Bacteria</taxon>
        <taxon>Pseudomonadati</taxon>
        <taxon>Pseudomonadota</taxon>
        <taxon>Betaproteobacteria</taxon>
        <taxon>Burkholderiales</taxon>
        <taxon>Oxalobacteraceae</taxon>
        <taxon>Undibacterium</taxon>
    </lineage>
</organism>
<dbReference type="RefSeq" id="WP_186879693.1">
    <property type="nucleotide sequence ID" value="NZ_JACOGG010000002.1"/>
</dbReference>
<dbReference type="EMBL" id="JACOGG010000002">
    <property type="protein sequence ID" value="MBC3934047.1"/>
    <property type="molecule type" value="Genomic_DNA"/>
</dbReference>
<feature type="transmembrane region" description="Helical" evidence="1">
    <location>
        <begin position="115"/>
        <end position="132"/>
    </location>
</feature>
<protein>
    <submittedName>
        <fullName evidence="2">Uncharacterized protein</fullName>
    </submittedName>
</protein>
<keyword evidence="1" id="KW-1133">Transmembrane helix</keyword>
<feature type="transmembrane region" description="Helical" evidence="1">
    <location>
        <begin position="7"/>
        <end position="26"/>
    </location>
</feature>
<dbReference type="Proteomes" id="UP000612361">
    <property type="component" value="Unassembled WGS sequence"/>
</dbReference>
<reference evidence="2" key="1">
    <citation type="submission" date="2020-08" db="EMBL/GenBank/DDBJ databases">
        <title>Novel species isolated from subtropical streams in China.</title>
        <authorList>
            <person name="Lu H."/>
        </authorList>
    </citation>
    <scope>NUCLEOTIDE SEQUENCE</scope>
    <source>
        <strain evidence="2">CY7W</strain>
    </source>
</reference>
<dbReference type="AlphaFoldDB" id="A0A923I064"/>
<accession>A0A923I064</accession>
<keyword evidence="1" id="KW-0472">Membrane</keyword>
<keyword evidence="1" id="KW-0812">Transmembrane</keyword>
<gene>
    <name evidence="2" type="ORF">H8K47_01620</name>
</gene>
<evidence type="ECO:0000313" key="2">
    <source>
        <dbReference type="EMBL" id="MBC3934047.1"/>
    </source>
</evidence>
<proteinExistence type="predicted"/>
<evidence type="ECO:0000313" key="3">
    <source>
        <dbReference type="Proteomes" id="UP000612361"/>
    </source>
</evidence>
<comment type="caution">
    <text evidence="2">The sequence shown here is derived from an EMBL/GenBank/DDBJ whole genome shotgun (WGS) entry which is preliminary data.</text>
</comment>
<sequence length="135" mass="15265">MNNFQKITNPFVAFLMFGGVLVLMSISEIYGRASVEIAGVVINREVVCQQPSNNRCVTNYLIKNNSVERQFIYSAGPTDQSLPRNLLVGTELKKEKWKLQFEVDGKIINDFPIDFYVGLFVIGVGGIIIWFVKNK</sequence>
<evidence type="ECO:0000256" key="1">
    <source>
        <dbReference type="SAM" id="Phobius"/>
    </source>
</evidence>
<name>A0A923I064_9BURK</name>
<keyword evidence="3" id="KW-1185">Reference proteome</keyword>